<name>A0A2D2LXR1_FAUOS</name>
<dbReference type="SUPFAM" id="SSF53474">
    <property type="entry name" value="alpha/beta-Hydrolases"/>
    <property type="match status" value="1"/>
</dbReference>
<evidence type="ECO:0000256" key="1">
    <source>
        <dbReference type="SAM" id="Phobius"/>
    </source>
</evidence>
<feature type="transmembrane region" description="Helical" evidence="1">
    <location>
        <begin position="92"/>
        <end position="110"/>
    </location>
</feature>
<feature type="transmembrane region" description="Helical" evidence="1">
    <location>
        <begin position="20"/>
        <end position="39"/>
    </location>
</feature>
<organism evidence="4 5">
    <name type="scientific">Faucicola osloensis</name>
    <name type="common">Moraxella osloensis</name>
    <dbReference type="NCBI Taxonomy" id="34062"/>
    <lineage>
        <taxon>Bacteria</taxon>
        <taxon>Pseudomonadati</taxon>
        <taxon>Pseudomonadota</taxon>
        <taxon>Gammaproteobacteria</taxon>
        <taxon>Moraxellales</taxon>
        <taxon>Moraxellaceae</taxon>
        <taxon>Faucicola</taxon>
    </lineage>
</organism>
<feature type="transmembrane region" description="Helical" evidence="1">
    <location>
        <begin position="172"/>
        <end position="189"/>
    </location>
</feature>
<geneLocation type="plasmid" evidence="5">
    <name>pnp7-2</name>
</geneLocation>
<feature type="domain" description="Alpha/beta-hydrolase catalytic" evidence="2">
    <location>
        <begin position="277"/>
        <end position="565"/>
    </location>
</feature>
<feature type="transmembrane region" description="Helical" evidence="1">
    <location>
        <begin position="51"/>
        <end position="71"/>
    </location>
</feature>
<evidence type="ECO:0000259" key="2">
    <source>
        <dbReference type="Pfam" id="PF10081"/>
    </source>
</evidence>
<dbReference type="Pfam" id="PF10081">
    <property type="entry name" value="Abhydrolase_9"/>
    <property type="match status" value="1"/>
</dbReference>
<feature type="domain" description="Alpha/beta-hydrolase N-terminal" evidence="3">
    <location>
        <begin position="36"/>
        <end position="259"/>
    </location>
</feature>
<sequence>MNNTHLVAQWLQRQIKDSSAVGLMLGFFCLYVSYVPMLLPRVWWLQAISGGINAIVGYAFGMLLGLIGYWLQHLLKNSNHQSAINHLNILPIMTMVLGFLGAIGFAFYHYQITVKIAQQVQITPPSLLNVSGAMLLSLLLWGLVVFIARLIKQLVLMGVERGFPQFSTTTKMSMKAGAFLLLIVGLVTLSRDYIWHKVVEKVAYSAMQLDTSEPDTLSAPFSRYKSGFDSGQTGHSNKEKPAQQWQELGHFGQRFVSLGASQKDISLLTGLPAKEPIRVFVGLNRQEPDKALLEKMVQTALDEMDRTQAFTRRYIVIQGATGRGWIEEYSSQAVEYLTQGDVATVAIQYSYLPSQFSFLLNGELATFANSELINAVKQRLEQMPIDKRPKLLLAGESLGAYASQSLFNNYDDVINRIDGAVWVGTPRFSPLWQQLVANRNKGSTEALPIIHSGQHVRFMDNPASLKQLTNDWQSPRIVFLQYATDPIVWWSSKMLWQAPDWMAEPKGRGVSHLPRWLPVLSFWELSLDMPASNQTPAGFGHIYEDDIVYAWAAVLDNSQVDPKQVAERIEQRIAFTKENK</sequence>
<gene>
    <name evidence="4" type="ORF">NP7_10660</name>
</gene>
<dbReference type="AlphaFoldDB" id="A0A2D2LXR1"/>
<dbReference type="Pfam" id="PF15420">
    <property type="entry name" value="Abhydrolase_9_N"/>
    <property type="match status" value="1"/>
</dbReference>
<keyword evidence="1" id="KW-1133">Transmembrane helix</keyword>
<dbReference type="Proteomes" id="UP000229340">
    <property type="component" value="Plasmid pNP7-2"/>
</dbReference>
<evidence type="ECO:0008006" key="6">
    <source>
        <dbReference type="Google" id="ProtNLM"/>
    </source>
</evidence>
<dbReference type="InterPro" id="IPR027788">
    <property type="entry name" value="Alpha/beta-hydrolase_N_dom"/>
</dbReference>
<proteinExistence type="predicted"/>
<reference evidence="5" key="1">
    <citation type="submission" date="2017-10" db="EMBL/GenBank/DDBJ databases">
        <title>Complete genome sequence of Moraxella osloensis NP7 isolated from human skin.</title>
        <authorList>
            <person name="Lee K."/>
            <person name="Lim J.Y."/>
            <person name="Hwang I."/>
        </authorList>
    </citation>
    <scope>NUCLEOTIDE SEQUENCE [LARGE SCALE GENOMIC DNA]</scope>
    <source>
        <strain evidence="5">NP7</strain>
        <plasmid evidence="5">pnp7-2</plasmid>
    </source>
</reference>
<dbReference type="InterPro" id="IPR029058">
    <property type="entry name" value="AB_hydrolase_fold"/>
</dbReference>
<dbReference type="EMBL" id="CP024445">
    <property type="protein sequence ID" value="ATR79819.1"/>
    <property type="molecule type" value="Genomic_DNA"/>
</dbReference>
<keyword evidence="1" id="KW-0812">Transmembrane</keyword>
<dbReference type="RefSeq" id="WP_100271159.1">
    <property type="nucleotide sequence ID" value="NZ_CP024445.1"/>
</dbReference>
<keyword evidence="4" id="KW-0614">Plasmid</keyword>
<evidence type="ECO:0000313" key="4">
    <source>
        <dbReference type="EMBL" id="ATR79819.1"/>
    </source>
</evidence>
<feature type="transmembrane region" description="Helical" evidence="1">
    <location>
        <begin position="130"/>
        <end position="151"/>
    </location>
</feature>
<dbReference type="STRING" id="34062.AXE82_07170"/>
<protein>
    <recommendedName>
        <fullName evidence="6">Alpha/beta-hydrolase family protein</fullName>
    </recommendedName>
</protein>
<evidence type="ECO:0000313" key="5">
    <source>
        <dbReference type="Proteomes" id="UP000229340"/>
    </source>
</evidence>
<keyword evidence="1" id="KW-0472">Membrane</keyword>
<dbReference type="InterPro" id="IPR027787">
    <property type="entry name" value="Alpha/beta-hydrolase_catalytic"/>
</dbReference>
<accession>A0A2D2LXR1</accession>
<evidence type="ECO:0000259" key="3">
    <source>
        <dbReference type="Pfam" id="PF15420"/>
    </source>
</evidence>